<dbReference type="AlphaFoldDB" id="A0A2P5HYS3"/>
<protein>
    <submittedName>
        <fullName evidence="1">Uncharacterized protein</fullName>
    </submittedName>
</protein>
<accession>A0A2P5HYS3</accession>
<sequence>MAHWDNLAARSRVRRNLGAMSRDTQRTHNTKGTIDGALLVYVNSTRAVIISLMDTRHSWHRSLGPPPCALVWTWAQARKLPPFG</sequence>
<dbReference type="InParanoid" id="A0A2P5HYS3"/>
<dbReference type="EMBL" id="MAVT02000491">
    <property type="protein sequence ID" value="POS75407.1"/>
    <property type="molecule type" value="Genomic_DNA"/>
</dbReference>
<keyword evidence="2" id="KW-1185">Reference proteome</keyword>
<organism evidence="1 2">
    <name type="scientific">Diaporthe helianthi</name>
    <dbReference type="NCBI Taxonomy" id="158607"/>
    <lineage>
        <taxon>Eukaryota</taxon>
        <taxon>Fungi</taxon>
        <taxon>Dikarya</taxon>
        <taxon>Ascomycota</taxon>
        <taxon>Pezizomycotina</taxon>
        <taxon>Sordariomycetes</taxon>
        <taxon>Sordariomycetidae</taxon>
        <taxon>Diaporthales</taxon>
        <taxon>Diaporthaceae</taxon>
        <taxon>Diaporthe</taxon>
    </lineage>
</organism>
<evidence type="ECO:0000313" key="1">
    <source>
        <dbReference type="EMBL" id="POS75407.1"/>
    </source>
</evidence>
<dbReference type="OrthoDB" id="10392245at2759"/>
<dbReference type="Proteomes" id="UP000094444">
    <property type="component" value="Unassembled WGS sequence"/>
</dbReference>
<proteinExistence type="predicted"/>
<comment type="caution">
    <text evidence="1">The sequence shown here is derived from an EMBL/GenBank/DDBJ whole genome shotgun (WGS) entry which is preliminary data.</text>
</comment>
<gene>
    <name evidence="1" type="ORF">DHEL01_v206199</name>
</gene>
<reference evidence="1" key="1">
    <citation type="submission" date="2017-09" db="EMBL/GenBank/DDBJ databases">
        <title>Polyketide synthases of a Diaporthe helianthi virulent isolate.</title>
        <authorList>
            <person name="Baroncelli R."/>
        </authorList>
    </citation>
    <scope>NUCLEOTIDE SEQUENCE [LARGE SCALE GENOMIC DNA]</scope>
    <source>
        <strain evidence="1">7/96</strain>
    </source>
</reference>
<name>A0A2P5HYS3_DIAHE</name>
<evidence type="ECO:0000313" key="2">
    <source>
        <dbReference type="Proteomes" id="UP000094444"/>
    </source>
</evidence>